<dbReference type="InterPro" id="IPR016181">
    <property type="entry name" value="Acyl_CoA_acyltransferase"/>
</dbReference>
<keyword evidence="1 4" id="KW-0808">Transferase</keyword>
<name>A0ABW2NIH7_9BACL</name>
<dbReference type="Gene3D" id="3.40.630.30">
    <property type="match status" value="1"/>
</dbReference>
<dbReference type="PROSITE" id="PS51186">
    <property type="entry name" value="GNAT"/>
    <property type="match status" value="1"/>
</dbReference>
<organism evidence="4 5">
    <name type="scientific">Fictibacillus iocasae</name>
    <dbReference type="NCBI Taxonomy" id="2715437"/>
    <lineage>
        <taxon>Bacteria</taxon>
        <taxon>Bacillati</taxon>
        <taxon>Bacillota</taxon>
        <taxon>Bacilli</taxon>
        <taxon>Bacillales</taxon>
        <taxon>Fictibacillaceae</taxon>
        <taxon>Fictibacillus</taxon>
    </lineage>
</organism>
<keyword evidence="5" id="KW-1185">Reference proteome</keyword>
<dbReference type="PANTHER" id="PTHR43420">
    <property type="entry name" value="ACETYLTRANSFERASE"/>
    <property type="match status" value="1"/>
</dbReference>
<dbReference type="RefSeq" id="WP_379745287.1">
    <property type="nucleotide sequence ID" value="NZ_JBHTCP010000002.1"/>
</dbReference>
<evidence type="ECO:0000259" key="3">
    <source>
        <dbReference type="PROSITE" id="PS51186"/>
    </source>
</evidence>
<dbReference type="InterPro" id="IPR050680">
    <property type="entry name" value="YpeA/RimI_acetyltransf"/>
</dbReference>
<accession>A0ABW2NIH7</accession>
<dbReference type="Pfam" id="PF00583">
    <property type="entry name" value="Acetyltransf_1"/>
    <property type="match status" value="1"/>
</dbReference>
<dbReference type="CDD" id="cd04301">
    <property type="entry name" value="NAT_SF"/>
    <property type="match status" value="1"/>
</dbReference>
<reference evidence="5" key="1">
    <citation type="journal article" date="2019" name="Int. J. Syst. Evol. Microbiol.">
        <title>The Global Catalogue of Microorganisms (GCM) 10K type strain sequencing project: providing services to taxonomists for standard genome sequencing and annotation.</title>
        <authorList>
            <consortium name="The Broad Institute Genomics Platform"/>
            <consortium name="The Broad Institute Genome Sequencing Center for Infectious Disease"/>
            <person name="Wu L."/>
            <person name="Ma J."/>
        </authorList>
    </citation>
    <scope>NUCLEOTIDE SEQUENCE [LARGE SCALE GENOMIC DNA]</scope>
    <source>
        <strain evidence="5">NBRC 106396</strain>
    </source>
</reference>
<evidence type="ECO:0000313" key="4">
    <source>
        <dbReference type="EMBL" id="MFC7370294.1"/>
    </source>
</evidence>
<evidence type="ECO:0000256" key="1">
    <source>
        <dbReference type="ARBA" id="ARBA00022679"/>
    </source>
</evidence>
<dbReference type="EC" id="2.3.-.-" evidence="4"/>
<sequence>MIIKETKDAALIASLNKHVQDVHSEMNPVHFKPFKENEIRTFFESLIEKPAHKMIVIEVGEEPVGYAWIEFRHFPENAFKYAYDKLMIHQISINSEKRSRGYGTQLLDYIDDLAKERGITTVELDYWSDNLKAKRFYEKSGFIIQREFVYREVN</sequence>
<gene>
    <name evidence="4" type="ORF">ACFQPF_01200</name>
</gene>
<evidence type="ECO:0000256" key="2">
    <source>
        <dbReference type="ARBA" id="ARBA00023315"/>
    </source>
</evidence>
<dbReference type="GO" id="GO:0016746">
    <property type="term" value="F:acyltransferase activity"/>
    <property type="evidence" value="ECO:0007669"/>
    <property type="project" value="UniProtKB-KW"/>
</dbReference>
<feature type="domain" description="N-acetyltransferase" evidence="3">
    <location>
        <begin position="10"/>
        <end position="154"/>
    </location>
</feature>
<dbReference type="SUPFAM" id="SSF55729">
    <property type="entry name" value="Acyl-CoA N-acyltransferases (Nat)"/>
    <property type="match status" value="1"/>
</dbReference>
<keyword evidence="2 4" id="KW-0012">Acyltransferase</keyword>
<dbReference type="EMBL" id="JBHTCP010000002">
    <property type="protein sequence ID" value="MFC7370294.1"/>
    <property type="molecule type" value="Genomic_DNA"/>
</dbReference>
<protein>
    <submittedName>
        <fullName evidence="4">GNAT family N-acetyltransferase</fullName>
        <ecNumber evidence="4">2.3.-.-</ecNumber>
    </submittedName>
</protein>
<evidence type="ECO:0000313" key="5">
    <source>
        <dbReference type="Proteomes" id="UP001596549"/>
    </source>
</evidence>
<dbReference type="InterPro" id="IPR000182">
    <property type="entry name" value="GNAT_dom"/>
</dbReference>
<proteinExistence type="predicted"/>
<comment type="caution">
    <text evidence="4">The sequence shown here is derived from an EMBL/GenBank/DDBJ whole genome shotgun (WGS) entry which is preliminary data.</text>
</comment>
<dbReference type="Proteomes" id="UP001596549">
    <property type="component" value="Unassembled WGS sequence"/>
</dbReference>